<keyword evidence="4" id="KW-1185">Reference proteome</keyword>
<comment type="caution">
    <text evidence="3">The sequence shown here is derived from an EMBL/GenBank/DDBJ whole genome shotgun (WGS) entry which is preliminary data.</text>
</comment>
<dbReference type="RefSeq" id="WP_035061384.1">
    <property type="nucleotide sequence ID" value="NZ_AXCZ01000121.1"/>
</dbReference>
<dbReference type="CDD" id="cd05379">
    <property type="entry name" value="CAP_bacterial"/>
    <property type="match status" value="1"/>
</dbReference>
<accession>A0A0A0BTG4</accession>
<dbReference type="PANTHER" id="PTHR31157:SF1">
    <property type="entry name" value="SCP DOMAIN-CONTAINING PROTEIN"/>
    <property type="match status" value="1"/>
</dbReference>
<evidence type="ECO:0000256" key="1">
    <source>
        <dbReference type="SAM" id="SignalP"/>
    </source>
</evidence>
<feature type="signal peptide" evidence="1">
    <location>
        <begin position="1"/>
        <end position="27"/>
    </location>
</feature>
<proteinExistence type="predicted"/>
<feature type="domain" description="SCP" evidence="2">
    <location>
        <begin position="42"/>
        <end position="143"/>
    </location>
</feature>
<sequence>MRAVGSAALLAAVVGCAGAGSSGPQVAATHVDMQAYASQVVEHTNRARGAEGLEDLEVSGCAADVARQRAAALVGQEELTHAAMDEVFAACGPVQLAAENLSRAASDPSDVVGAWMASYGHRANIVDVDLQRVGVGCVPDGERVLCAQVFLGAET</sequence>
<protein>
    <recommendedName>
        <fullName evidence="2">SCP domain-containing protein</fullName>
    </recommendedName>
</protein>
<organism evidence="3 4">
    <name type="scientific">Cellulomonas bogoriensis 69B4 = DSM 16987</name>
    <dbReference type="NCBI Taxonomy" id="1386082"/>
    <lineage>
        <taxon>Bacteria</taxon>
        <taxon>Bacillati</taxon>
        <taxon>Actinomycetota</taxon>
        <taxon>Actinomycetes</taxon>
        <taxon>Micrococcales</taxon>
        <taxon>Cellulomonadaceae</taxon>
        <taxon>Cellulomonas</taxon>
    </lineage>
</organism>
<evidence type="ECO:0000259" key="2">
    <source>
        <dbReference type="Pfam" id="PF00188"/>
    </source>
</evidence>
<dbReference type="Gene3D" id="3.40.33.10">
    <property type="entry name" value="CAP"/>
    <property type="match status" value="1"/>
</dbReference>
<dbReference type="EMBL" id="AXCZ01000121">
    <property type="protein sequence ID" value="KGM11210.1"/>
    <property type="molecule type" value="Genomic_DNA"/>
</dbReference>
<dbReference type="InterPro" id="IPR035940">
    <property type="entry name" value="CAP_sf"/>
</dbReference>
<reference evidence="3 4" key="1">
    <citation type="submission" date="2013-08" db="EMBL/GenBank/DDBJ databases">
        <title>Genome sequencing of Cellulomonas bogoriensis 69B4.</title>
        <authorList>
            <person name="Chen F."/>
            <person name="Li Y."/>
            <person name="Wang G."/>
        </authorList>
    </citation>
    <scope>NUCLEOTIDE SEQUENCE [LARGE SCALE GENOMIC DNA]</scope>
    <source>
        <strain evidence="3 4">69B4</strain>
    </source>
</reference>
<feature type="chain" id="PRO_5001967532" description="SCP domain-containing protein" evidence="1">
    <location>
        <begin position="28"/>
        <end position="155"/>
    </location>
</feature>
<dbReference type="AlphaFoldDB" id="A0A0A0BTG4"/>
<dbReference type="Pfam" id="PF00188">
    <property type="entry name" value="CAP"/>
    <property type="match status" value="1"/>
</dbReference>
<evidence type="ECO:0000313" key="4">
    <source>
        <dbReference type="Proteomes" id="UP000054314"/>
    </source>
</evidence>
<dbReference type="PROSITE" id="PS51257">
    <property type="entry name" value="PROKAR_LIPOPROTEIN"/>
    <property type="match status" value="1"/>
</dbReference>
<evidence type="ECO:0000313" key="3">
    <source>
        <dbReference type="EMBL" id="KGM11210.1"/>
    </source>
</evidence>
<gene>
    <name evidence="3" type="ORF">N869_03290</name>
</gene>
<dbReference type="SUPFAM" id="SSF55797">
    <property type="entry name" value="PR-1-like"/>
    <property type="match status" value="1"/>
</dbReference>
<dbReference type="InterPro" id="IPR014044">
    <property type="entry name" value="CAP_dom"/>
</dbReference>
<dbReference type="Proteomes" id="UP000054314">
    <property type="component" value="Unassembled WGS sequence"/>
</dbReference>
<name>A0A0A0BTG4_9CELL</name>
<dbReference type="PANTHER" id="PTHR31157">
    <property type="entry name" value="SCP DOMAIN-CONTAINING PROTEIN"/>
    <property type="match status" value="1"/>
</dbReference>
<keyword evidence="1" id="KW-0732">Signal</keyword>